<accession>A0ABD5RSI4</accession>
<keyword evidence="1" id="KW-0732">Signal</keyword>
<dbReference type="Pfam" id="PF13458">
    <property type="entry name" value="Peripla_BP_6"/>
    <property type="match status" value="1"/>
</dbReference>
<dbReference type="InterPro" id="IPR006311">
    <property type="entry name" value="TAT_signal"/>
</dbReference>
<evidence type="ECO:0000313" key="4">
    <source>
        <dbReference type="Proteomes" id="UP001596099"/>
    </source>
</evidence>
<protein>
    <submittedName>
        <fullName evidence="3">ABC transporter substrate-binding protein</fullName>
    </submittedName>
</protein>
<dbReference type="Proteomes" id="UP001596099">
    <property type="component" value="Unassembled WGS sequence"/>
</dbReference>
<feature type="domain" description="Leucine-binding protein" evidence="2">
    <location>
        <begin position="38"/>
        <end position="386"/>
    </location>
</feature>
<dbReference type="PANTHER" id="PTHR30483">
    <property type="entry name" value="LEUCINE-SPECIFIC-BINDING PROTEIN"/>
    <property type="match status" value="1"/>
</dbReference>
<gene>
    <name evidence="3" type="ORF">ACFPYI_19650</name>
</gene>
<name>A0ABD5RSI4_9EURY</name>
<dbReference type="PROSITE" id="PS51318">
    <property type="entry name" value="TAT"/>
    <property type="match status" value="1"/>
</dbReference>
<dbReference type="EMBL" id="JBHSQH010000002">
    <property type="protein sequence ID" value="MFC5973550.1"/>
    <property type="molecule type" value="Genomic_DNA"/>
</dbReference>
<reference evidence="3 4" key="1">
    <citation type="journal article" date="2019" name="Int. J. Syst. Evol. Microbiol.">
        <title>The Global Catalogue of Microorganisms (GCM) 10K type strain sequencing project: providing services to taxonomists for standard genome sequencing and annotation.</title>
        <authorList>
            <consortium name="The Broad Institute Genomics Platform"/>
            <consortium name="The Broad Institute Genome Sequencing Center for Infectious Disease"/>
            <person name="Wu L."/>
            <person name="Ma J."/>
        </authorList>
    </citation>
    <scope>NUCLEOTIDE SEQUENCE [LARGE SCALE GENOMIC DNA]</scope>
    <source>
        <strain evidence="3 4">CGMCC 1.12543</strain>
    </source>
</reference>
<dbReference type="RefSeq" id="WP_247420541.1">
    <property type="nucleotide sequence ID" value="NZ_JALLGW010000003.1"/>
</dbReference>
<evidence type="ECO:0000256" key="1">
    <source>
        <dbReference type="ARBA" id="ARBA00022729"/>
    </source>
</evidence>
<dbReference type="InterPro" id="IPR028082">
    <property type="entry name" value="Peripla_BP_I"/>
</dbReference>
<dbReference type="PROSITE" id="PS51257">
    <property type="entry name" value="PROKAR_LIPOPROTEIN"/>
    <property type="match status" value="1"/>
</dbReference>
<sequence>MDNTRRRFLRRSSAVAATLGTAGLAGCTGVLGGGGGGKIKLGAINPLSGAAAFYGELATETQTAWKNRINEDGGIDVDGTQREVSLVEYDDESNNSAARSAAKRLATVDNVAMILSSWRSTGAIAIAPIANDNEIPTFTHGFTPEVNEPGSYMMRMTVSTVMDAYPALRQVQQSDDIQNIGVIAETGDWGDDTLALMDWWFDQPDNDGGYTELGRFSFSQQDFSSYITKAKRAYNNDNIDAVYVQTWASAMQRFIQQQAREGLNEQMPILTGLGGADYNSIDEVGAAMDNVYALGVYTRLAYADNPAIAETLSEDALSQFEEYKGLDAPMHPTAFNVYADAQAARQGIAEAGSTEGSEIRDALVGTEITTLLGKTTINDRGQPAIPGSLIKFGADGDSAVVEDVAWSGQLPPITSIPPNVDL</sequence>
<dbReference type="InterPro" id="IPR051010">
    <property type="entry name" value="BCAA_transport"/>
</dbReference>
<dbReference type="Gene3D" id="3.40.50.2300">
    <property type="match status" value="2"/>
</dbReference>
<organism evidence="3 4">
    <name type="scientific">Halomarina salina</name>
    <dbReference type="NCBI Taxonomy" id="1872699"/>
    <lineage>
        <taxon>Archaea</taxon>
        <taxon>Methanobacteriati</taxon>
        <taxon>Methanobacteriota</taxon>
        <taxon>Stenosarchaea group</taxon>
        <taxon>Halobacteria</taxon>
        <taxon>Halobacteriales</taxon>
        <taxon>Natronomonadaceae</taxon>
        <taxon>Halomarina</taxon>
    </lineage>
</organism>
<comment type="caution">
    <text evidence="3">The sequence shown here is derived from an EMBL/GenBank/DDBJ whole genome shotgun (WGS) entry which is preliminary data.</text>
</comment>
<dbReference type="PANTHER" id="PTHR30483:SF37">
    <property type="entry name" value="ABC TRANSPORTER SUBSTRATE-BINDING PROTEIN"/>
    <property type="match status" value="1"/>
</dbReference>
<proteinExistence type="predicted"/>
<dbReference type="AlphaFoldDB" id="A0ABD5RSI4"/>
<keyword evidence="4" id="KW-1185">Reference proteome</keyword>
<dbReference type="InterPro" id="IPR028081">
    <property type="entry name" value="Leu-bd"/>
</dbReference>
<evidence type="ECO:0000259" key="2">
    <source>
        <dbReference type="Pfam" id="PF13458"/>
    </source>
</evidence>
<dbReference type="SUPFAM" id="SSF53822">
    <property type="entry name" value="Periplasmic binding protein-like I"/>
    <property type="match status" value="1"/>
</dbReference>
<evidence type="ECO:0000313" key="3">
    <source>
        <dbReference type="EMBL" id="MFC5973550.1"/>
    </source>
</evidence>